<gene>
    <name evidence="2" type="ORF">NIES4072_66910</name>
</gene>
<dbReference type="EMBL" id="BDUD01000002">
    <property type="protein sequence ID" value="GBG22979.1"/>
    <property type="molecule type" value="Genomic_DNA"/>
</dbReference>
<protein>
    <submittedName>
        <fullName evidence="2">Uncharacterized protein</fullName>
    </submittedName>
</protein>
<comment type="caution">
    <text evidence="2">The sequence shown here is derived from an EMBL/GenBank/DDBJ whole genome shotgun (WGS) entry which is preliminary data.</text>
</comment>
<reference evidence="2 3" key="1">
    <citation type="submission" date="2017-06" db="EMBL/GenBank/DDBJ databases">
        <title>Genome sequencing of cyanobaciteial culture collection at National Institute for Environmental Studies (NIES).</title>
        <authorList>
            <person name="Hirose Y."/>
            <person name="Shimura Y."/>
            <person name="Fujisawa T."/>
            <person name="Nakamura Y."/>
            <person name="Kawachi M."/>
        </authorList>
    </citation>
    <scope>NUCLEOTIDE SEQUENCE [LARGE SCALE GENOMIC DNA]</scope>
    <source>
        <strain evidence="2 3">NIES-4072</strain>
    </source>
</reference>
<evidence type="ECO:0000313" key="2">
    <source>
        <dbReference type="EMBL" id="GBG22979.1"/>
    </source>
</evidence>
<dbReference type="Proteomes" id="UP000245124">
    <property type="component" value="Unassembled WGS sequence"/>
</dbReference>
<keyword evidence="3" id="KW-1185">Reference proteome</keyword>
<proteinExistence type="predicted"/>
<evidence type="ECO:0000313" key="3">
    <source>
        <dbReference type="Proteomes" id="UP000245124"/>
    </source>
</evidence>
<feature type="region of interest" description="Disordered" evidence="1">
    <location>
        <begin position="1"/>
        <end position="44"/>
    </location>
</feature>
<name>A0A2R5FY47_NOSCO</name>
<sequence length="44" mass="5025">MSQNHNPQPKKNRPQPPKTIGKPPKTEFINSEQQPTVSELSDRN</sequence>
<dbReference type="AlphaFoldDB" id="A0A2R5FY47"/>
<feature type="compositionally biased region" description="Polar residues" evidence="1">
    <location>
        <begin position="28"/>
        <end position="44"/>
    </location>
</feature>
<organism evidence="2 3">
    <name type="scientific">Nostoc commune NIES-4072</name>
    <dbReference type="NCBI Taxonomy" id="2005467"/>
    <lineage>
        <taxon>Bacteria</taxon>
        <taxon>Bacillati</taxon>
        <taxon>Cyanobacteriota</taxon>
        <taxon>Cyanophyceae</taxon>
        <taxon>Nostocales</taxon>
        <taxon>Nostocaceae</taxon>
        <taxon>Nostoc</taxon>
    </lineage>
</organism>
<accession>A0A2R5FY47</accession>
<evidence type="ECO:0000256" key="1">
    <source>
        <dbReference type="SAM" id="MobiDB-lite"/>
    </source>
</evidence>